<evidence type="ECO:0000313" key="2">
    <source>
        <dbReference type="EMBL" id="GEX85469.1"/>
    </source>
</evidence>
<feature type="compositionally biased region" description="Polar residues" evidence="1">
    <location>
        <begin position="50"/>
        <end position="67"/>
    </location>
</feature>
<sequence>MGSLDRLLIDRPSLGILVIDGSSLESPLLSSKLSESPIIATSHYPPVTSQPPVTIYQSPVQPSTTVRGSLRSKLEDEEHRPTRRHKQFLKTKNLSKRIALLENEHSKYFARWLRKEVERELAISKYSVSEAVRWISYGSRATIVKSKAYNISGYTFRTKSNDGIIYQNSRVTVEAVDFTYPKKLQPQEKHFIMGFYKRYGY</sequence>
<dbReference type="EMBL" id="BKCJ010134571">
    <property type="protein sequence ID" value="GEX85469.1"/>
    <property type="molecule type" value="Genomic_DNA"/>
</dbReference>
<comment type="caution">
    <text evidence="2">The sequence shown here is derived from an EMBL/GenBank/DDBJ whole genome shotgun (WGS) entry which is preliminary data.</text>
</comment>
<accession>A0A699HD21</accession>
<dbReference type="AlphaFoldDB" id="A0A699HD21"/>
<evidence type="ECO:0000256" key="1">
    <source>
        <dbReference type="SAM" id="MobiDB-lite"/>
    </source>
</evidence>
<feature type="region of interest" description="Disordered" evidence="1">
    <location>
        <begin position="50"/>
        <end position="84"/>
    </location>
</feature>
<proteinExistence type="predicted"/>
<dbReference type="PANTHER" id="PTHR48258">
    <property type="entry name" value="DUF4218 DOMAIN-CONTAINING PROTEIN-RELATED"/>
    <property type="match status" value="1"/>
</dbReference>
<name>A0A699HD21_TANCI</name>
<protein>
    <submittedName>
        <fullName evidence="2">Uncharacterized protein</fullName>
    </submittedName>
</protein>
<gene>
    <name evidence="2" type="ORF">Tci_357444</name>
</gene>
<dbReference type="PANTHER" id="PTHR48258:SF9">
    <property type="entry name" value="OS01G0348150 PROTEIN"/>
    <property type="match status" value="1"/>
</dbReference>
<reference evidence="2" key="1">
    <citation type="journal article" date="2019" name="Sci. Rep.">
        <title>Draft genome of Tanacetum cinerariifolium, the natural source of mosquito coil.</title>
        <authorList>
            <person name="Yamashiro T."/>
            <person name="Shiraishi A."/>
            <person name="Satake H."/>
            <person name="Nakayama K."/>
        </authorList>
    </citation>
    <scope>NUCLEOTIDE SEQUENCE</scope>
</reference>
<organism evidence="2">
    <name type="scientific">Tanacetum cinerariifolium</name>
    <name type="common">Dalmatian daisy</name>
    <name type="synonym">Chrysanthemum cinerariifolium</name>
    <dbReference type="NCBI Taxonomy" id="118510"/>
    <lineage>
        <taxon>Eukaryota</taxon>
        <taxon>Viridiplantae</taxon>
        <taxon>Streptophyta</taxon>
        <taxon>Embryophyta</taxon>
        <taxon>Tracheophyta</taxon>
        <taxon>Spermatophyta</taxon>
        <taxon>Magnoliopsida</taxon>
        <taxon>eudicotyledons</taxon>
        <taxon>Gunneridae</taxon>
        <taxon>Pentapetalae</taxon>
        <taxon>asterids</taxon>
        <taxon>campanulids</taxon>
        <taxon>Asterales</taxon>
        <taxon>Asteraceae</taxon>
        <taxon>Asteroideae</taxon>
        <taxon>Anthemideae</taxon>
        <taxon>Anthemidinae</taxon>
        <taxon>Tanacetum</taxon>
    </lineage>
</organism>